<keyword evidence="6" id="KW-0520">NAD</keyword>
<keyword evidence="5" id="KW-0560">Oxidoreductase</keyword>
<evidence type="ECO:0000313" key="15">
    <source>
        <dbReference type="Proteomes" id="UP000216913"/>
    </source>
</evidence>
<evidence type="ECO:0000256" key="4">
    <source>
        <dbReference type="ARBA" id="ARBA00022963"/>
    </source>
</evidence>
<dbReference type="SUPFAM" id="SSF48179">
    <property type="entry name" value="6-phosphogluconate dehydrogenase C-terminal domain-like"/>
    <property type="match status" value="2"/>
</dbReference>
<comment type="caution">
    <text evidence="14">The sequence shown here is derived from an EMBL/GenBank/DDBJ whole genome shotgun (WGS) entry which is preliminary data.</text>
</comment>
<evidence type="ECO:0000256" key="3">
    <source>
        <dbReference type="ARBA" id="ARBA00022832"/>
    </source>
</evidence>
<feature type="domain" description="3-hydroxyacyl-CoA dehydrogenase NAD binding" evidence="13">
    <location>
        <begin position="307"/>
        <end position="481"/>
    </location>
</feature>
<keyword evidence="7" id="KW-0443">Lipid metabolism</keyword>
<keyword evidence="8" id="KW-0456">Lyase</keyword>
<accession>A0A261TAY5</accession>
<dbReference type="InterPro" id="IPR001753">
    <property type="entry name" value="Enoyl-CoA_hydra/iso"/>
</dbReference>
<dbReference type="Pfam" id="PF00378">
    <property type="entry name" value="ECH_1"/>
    <property type="match status" value="1"/>
</dbReference>
<dbReference type="InterPro" id="IPR006108">
    <property type="entry name" value="3HC_DH_C"/>
</dbReference>
<evidence type="ECO:0000259" key="13">
    <source>
        <dbReference type="Pfam" id="PF02737"/>
    </source>
</evidence>
<dbReference type="RefSeq" id="WP_094802315.1">
    <property type="nucleotide sequence ID" value="NZ_NEVP01000011.1"/>
</dbReference>
<dbReference type="Pfam" id="PF00725">
    <property type="entry name" value="3HCDH"/>
    <property type="match status" value="1"/>
</dbReference>
<evidence type="ECO:0000256" key="2">
    <source>
        <dbReference type="ARBA" id="ARBA00007005"/>
    </source>
</evidence>
<dbReference type="UniPathway" id="UPA00659"/>
<organism evidence="14 15">
    <name type="scientific">Bordetella genomosp. 5</name>
    <dbReference type="NCBI Taxonomy" id="1395608"/>
    <lineage>
        <taxon>Bacteria</taxon>
        <taxon>Pseudomonadati</taxon>
        <taxon>Pseudomonadota</taxon>
        <taxon>Betaproteobacteria</taxon>
        <taxon>Burkholderiales</taxon>
        <taxon>Alcaligenaceae</taxon>
        <taxon>Bordetella</taxon>
    </lineage>
</organism>
<dbReference type="EMBL" id="NEVP01000011">
    <property type="protein sequence ID" value="OZI46565.1"/>
    <property type="molecule type" value="Genomic_DNA"/>
</dbReference>
<evidence type="ECO:0000256" key="7">
    <source>
        <dbReference type="ARBA" id="ARBA00023098"/>
    </source>
</evidence>
<dbReference type="InterPro" id="IPR050136">
    <property type="entry name" value="FA_oxidation_alpha_subunit"/>
</dbReference>
<evidence type="ECO:0000256" key="10">
    <source>
        <dbReference type="ARBA" id="ARBA00049556"/>
    </source>
</evidence>
<evidence type="ECO:0000256" key="9">
    <source>
        <dbReference type="ARBA" id="ARBA00023268"/>
    </source>
</evidence>
<dbReference type="PANTHER" id="PTHR43612:SF3">
    <property type="entry name" value="TRIFUNCTIONAL ENZYME SUBUNIT ALPHA, MITOCHONDRIAL"/>
    <property type="match status" value="1"/>
</dbReference>
<keyword evidence="4" id="KW-0442">Lipid degradation</keyword>
<dbReference type="SUPFAM" id="SSF51735">
    <property type="entry name" value="NAD(P)-binding Rossmann-fold domains"/>
    <property type="match status" value="1"/>
</dbReference>
<feature type="region of interest" description="Disordered" evidence="11">
    <location>
        <begin position="638"/>
        <end position="669"/>
    </location>
</feature>
<proteinExistence type="inferred from homology"/>
<reference evidence="14 15" key="1">
    <citation type="submission" date="2017-05" db="EMBL/GenBank/DDBJ databases">
        <title>Complete and WGS of Bordetella genogroups.</title>
        <authorList>
            <person name="Spilker T."/>
            <person name="LiPuma J."/>
        </authorList>
    </citation>
    <scope>NUCLEOTIDE SEQUENCE [LARGE SCALE GENOMIC DNA]</scope>
    <source>
        <strain evidence="14 15">AU10456</strain>
    </source>
</reference>
<name>A0A261TAY5_9BORD</name>
<evidence type="ECO:0000259" key="12">
    <source>
        <dbReference type="Pfam" id="PF00725"/>
    </source>
</evidence>
<keyword evidence="9" id="KW-0511">Multifunctional enzyme</keyword>
<keyword evidence="3" id="KW-0276">Fatty acid metabolism</keyword>
<dbReference type="Gene3D" id="3.40.50.720">
    <property type="entry name" value="NAD(P)-binding Rossmann-like Domain"/>
    <property type="match status" value="1"/>
</dbReference>
<sequence length="669" mass="71910">MNTQAPLWQHWQLRRDADGLAWLTIDRAGSKVNALSADVLREFNQVLDALQADRPQGLVIRSGKSTGFILGADIDEFGDVRSADDAQALVERGWTTFNRLARAPYPTLALIEGNCLGGGLELALACRYRLVADTPDTALALPEVMLGIFPAWGGMQRLPALIGAPAALDMMLTGRRIDARRAAALGLADARVPVRLLDAAARQQVLSGRARRRARGIGGLLNWRPLRGLVAARARKQVQAKDPLGHYPAPLAIIDTWEKHNGDPLRAREQTARLVQSDTARNLVRVFRLQERLKGVARGEPAVPIRHVHVVGAGVMGGDIAAWCAYKGMSVTLQDRDTALIAPALGRAATLYARRLKDKRAARAALDRLTPDPEGRGVARADLVIEAISEREEVKEALYRSLEPRLKPGALLATNTSSLSLARLRSVLQRPERLVGIHFFNPVAKMPLVEIVTCPGDTPEAGQRAAAFVAQLGKLPLPVHDAPGFLVNAVLAPYLLEAMRCVDEGIAPATIDAALTAFGMPMGPLELADTVGLDIVLDAGKQLTQQAEPPRCLRERTARGDLGKKTGAGFYRWQNGRAQKGQAGTPPTGLAERLVTPLIERTARQVADGVVADADLADAGVIFGTGFAPFTGGPLHYRDNQGGRVRPPGPIEPTLSPNATFTETGRSDP</sequence>
<evidence type="ECO:0000313" key="14">
    <source>
        <dbReference type="EMBL" id="OZI46565.1"/>
    </source>
</evidence>
<dbReference type="GO" id="GO:0070403">
    <property type="term" value="F:NAD+ binding"/>
    <property type="evidence" value="ECO:0007669"/>
    <property type="project" value="InterPro"/>
</dbReference>
<comment type="similarity">
    <text evidence="2">In the central section; belongs to the 3-hydroxyacyl-CoA dehydrogenase family.</text>
</comment>
<protein>
    <submittedName>
        <fullName evidence="14">Enoyl-CoA hydratase</fullName>
    </submittedName>
</protein>
<dbReference type="GO" id="GO:0004300">
    <property type="term" value="F:enoyl-CoA hydratase activity"/>
    <property type="evidence" value="ECO:0007669"/>
    <property type="project" value="TreeGrafter"/>
</dbReference>
<evidence type="ECO:0000256" key="1">
    <source>
        <dbReference type="ARBA" id="ARBA00005005"/>
    </source>
</evidence>
<evidence type="ECO:0000256" key="6">
    <source>
        <dbReference type="ARBA" id="ARBA00023027"/>
    </source>
</evidence>
<dbReference type="InterPro" id="IPR036291">
    <property type="entry name" value="NAD(P)-bd_dom_sf"/>
</dbReference>
<dbReference type="InterPro" id="IPR013328">
    <property type="entry name" value="6PGD_dom2"/>
</dbReference>
<keyword evidence="15" id="KW-1185">Reference proteome</keyword>
<dbReference type="PANTHER" id="PTHR43612">
    <property type="entry name" value="TRIFUNCTIONAL ENZYME SUBUNIT ALPHA"/>
    <property type="match status" value="1"/>
</dbReference>
<dbReference type="SUPFAM" id="SSF52096">
    <property type="entry name" value="ClpP/crotonase"/>
    <property type="match status" value="1"/>
</dbReference>
<dbReference type="Gene3D" id="1.10.1040.10">
    <property type="entry name" value="N-(1-d-carboxylethyl)-l-norvaline Dehydrogenase, domain 2"/>
    <property type="match status" value="2"/>
</dbReference>
<dbReference type="InterPro" id="IPR006176">
    <property type="entry name" value="3-OHacyl-CoA_DH_NAD-bd"/>
</dbReference>
<dbReference type="Proteomes" id="UP000216913">
    <property type="component" value="Unassembled WGS sequence"/>
</dbReference>
<evidence type="ECO:0000256" key="8">
    <source>
        <dbReference type="ARBA" id="ARBA00023239"/>
    </source>
</evidence>
<dbReference type="CDD" id="cd06558">
    <property type="entry name" value="crotonase-like"/>
    <property type="match status" value="1"/>
</dbReference>
<dbReference type="OrthoDB" id="5287258at2"/>
<dbReference type="Gene3D" id="3.90.226.10">
    <property type="entry name" value="2-enoyl-CoA Hydratase, Chain A, domain 1"/>
    <property type="match status" value="1"/>
</dbReference>
<dbReference type="GO" id="GO:0006635">
    <property type="term" value="P:fatty acid beta-oxidation"/>
    <property type="evidence" value="ECO:0007669"/>
    <property type="project" value="UniProtKB-UniPathway"/>
</dbReference>
<evidence type="ECO:0000256" key="11">
    <source>
        <dbReference type="SAM" id="MobiDB-lite"/>
    </source>
</evidence>
<dbReference type="InterPro" id="IPR008927">
    <property type="entry name" value="6-PGluconate_DH-like_C_sf"/>
</dbReference>
<evidence type="ECO:0000256" key="5">
    <source>
        <dbReference type="ARBA" id="ARBA00023002"/>
    </source>
</evidence>
<feature type="domain" description="3-hydroxyacyl-CoA dehydrogenase C-terminal" evidence="12">
    <location>
        <begin position="484"/>
        <end position="573"/>
    </location>
</feature>
<dbReference type="AlphaFoldDB" id="A0A261TAY5"/>
<dbReference type="Pfam" id="PF02737">
    <property type="entry name" value="3HCDH_N"/>
    <property type="match status" value="1"/>
</dbReference>
<comment type="pathway">
    <text evidence="1">Lipid metabolism; fatty acid beta-oxidation.</text>
</comment>
<dbReference type="GO" id="GO:0016509">
    <property type="term" value="F:long-chain (3S)-3-hydroxyacyl-CoA dehydrogenase (NAD+) activity"/>
    <property type="evidence" value="ECO:0007669"/>
    <property type="project" value="TreeGrafter"/>
</dbReference>
<dbReference type="InterPro" id="IPR029045">
    <property type="entry name" value="ClpP/crotonase-like_dom_sf"/>
</dbReference>
<comment type="catalytic activity">
    <reaction evidence="10">
        <text>a (3S)-3-hydroxyacyl-CoA + NAD(+) = a 3-oxoacyl-CoA + NADH + H(+)</text>
        <dbReference type="Rhea" id="RHEA:22432"/>
        <dbReference type="ChEBI" id="CHEBI:15378"/>
        <dbReference type="ChEBI" id="CHEBI:57318"/>
        <dbReference type="ChEBI" id="CHEBI:57540"/>
        <dbReference type="ChEBI" id="CHEBI:57945"/>
        <dbReference type="ChEBI" id="CHEBI:90726"/>
        <dbReference type="EC" id="1.1.1.35"/>
    </reaction>
</comment>
<gene>
    <name evidence="14" type="ORF">CAL25_17815</name>
</gene>
<feature type="compositionally biased region" description="Polar residues" evidence="11">
    <location>
        <begin position="655"/>
        <end position="669"/>
    </location>
</feature>